<evidence type="ECO:0000256" key="3">
    <source>
        <dbReference type="ARBA" id="ARBA00022827"/>
    </source>
</evidence>
<dbReference type="InterPro" id="IPR002938">
    <property type="entry name" value="FAD-bd"/>
</dbReference>
<dbReference type="Pfam" id="PF01494">
    <property type="entry name" value="FAD_binding_3"/>
    <property type="match status" value="1"/>
</dbReference>
<dbReference type="Proteomes" id="UP001324287">
    <property type="component" value="Chromosome"/>
</dbReference>
<keyword evidence="8" id="KW-1185">Reference proteome</keyword>
<organism evidence="7 8">
    <name type="scientific">Blastococcus brunescens</name>
    <dbReference type="NCBI Taxonomy" id="1564165"/>
    <lineage>
        <taxon>Bacteria</taxon>
        <taxon>Bacillati</taxon>
        <taxon>Actinomycetota</taxon>
        <taxon>Actinomycetes</taxon>
        <taxon>Geodermatophilales</taxon>
        <taxon>Geodermatophilaceae</taxon>
        <taxon>Blastococcus</taxon>
    </lineage>
</organism>
<evidence type="ECO:0000313" key="7">
    <source>
        <dbReference type="EMBL" id="WRL65244.1"/>
    </source>
</evidence>
<evidence type="ECO:0000256" key="1">
    <source>
        <dbReference type="ARBA" id="ARBA00001974"/>
    </source>
</evidence>
<dbReference type="SUPFAM" id="SSF54373">
    <property type="entry name" value="FAD-linked reductases, C-terminal domain"/>
    <property type="match status" value="1"/>
</dbReference>
<gene>
    <name evidence="7" type="ORF">U6N30_06155</name>
</gene>
<dbReference type="InterPro" id="IPR050493">
    <property type="entry name" value="FAD-dep_Monooxygenase_BioMet"/>
</dbReference>
<dbReference type="GO" id="GO:0004497">
    <property type="term" value="F:monooxygenase activity"/>
    <property type="evidence" value="ECO:0007669"/>
    <property type="project" value="UniProtKB-KW"/>
</dbReference>
<keyword evidence="2" id="KW-0285">Flavoprotein</keyword>
<evidence type="ECO:0000256" key="2">
    <source>
        <dbReference type="ARBA" id="ARBA00022630"/>
    </source>
</evidence>
<evidence type="ECO:0000313" key="8">
    <source>
        <dbReference type="Proteomes" id="UP001324287"/>
    </source>
</evidence>
<dbReference type="RefSeq" id="WP_324276568.1">
    <property type="nucleotide sequence ID" value="NZ_CP141261.1"/>
</dbReference>
<sequence>MVERRPRVVIVGGGIGGLFAANALVQLGIPVSVHEQAPALGEVGAGVFLTPNSVRQLQRVGLEPAVSRLGARVGADSRYFRHDGAPIAPVQTTDSSGWNAVFGMHRADLVELLAERLPDDVVHTGHRCTDFEQDGDTARVSFADGATAEGDVVIAADGIHSELRHHVVPPSPPVFSGSVAYRGLVPHESVPEWPTDAWQMWLGEGRHFLVFPVRAGELVNYVGFVPADEQMKESWSAPGDPDVLRQEFAGWDSRIESLLGHVTATLRWGLYDREPLPTWTAGRLGLLGDAAHPMLPHLGQGANQSIEDGMALATILARADRATAPAALRAYEQLRRERVALVQQGARQNGLRYDSSYADLGVRDAEIAAHMTYRTWLYDHDVVPEAEAAAAALT</sequence>
<keyword evidence="3" id="KW-0274">FAD</keyword>
<evidence type="ECO:0000259" key="6">
    <source>
        <dbReference type="Pfam" id="PF01494"/>
    </source>
</evidence>
<dbReference type="SUPFAM" id="SSF51905">
    <property type="entry name" value="FAD/NAD(P)-binding domain"/>
    <property type="match status" value="1"/>
</dbReference>
<dbReference type="PANTHER" id="PTHR13789">
    <property type="entry name" value="MONOOXYGENASE"/>
    <property type="match status" value="1"/>
</dbReference>
<dbReference type="Gene3D" id="3.50.50.60">
    <property type="entry name" value="FAD/NAD(P)-binding domain"/>
    <property type="match status" value="1"/>
</dbReference>
<protein>
    <submittedName>
        <fullName evidence="7">FAD-dependent monooxygenase</fullName>
    </submittedName>
</protein>
<evidence type="ECO:0000256" key="4">
    <source>
        <dbReference type="ARBA" id="ARBA00023002"/>
    </source>
</evidence>
<comment type="cofactor">
    <cofactor evidence="1">
        <name>FAD</name>
        <dbReference type="ChEBI" id="CHEBI:57692"/>
    </cofactor>
</comment>
<dbReference type="PRINTS" id="PR00420">
    <property type="entry name" value="RNGMNOXGNASE"/>
</dbReference>
<dbReference type="PANTHER" id="PTHR13789:SF318">
    <property type="entry name" value="GERANYLGERANYL DIPHOSPHATE REDUCTASE"/>
    <property type="match status" value="1"/>
</dbReference>
<keyword evidence="5 7" id="KW-0503">Monooxygenase</keyword>
<keyword evidence="4" id="KW-0560">Oxidoreductase</keyword>
<feature type="domain" description="FAD-binding" evidence="6">
    <location>
        <begin position="7"/>
        <end position="343"/>
    </location>
</feature>
<proteinExistence type="predicted"/>
<reference evidence="7 8" key="1">
    <citation type="submission" date="2023-12" db="EMBL/GenBank/DDBJ databases">
        <title>Blastococcus brunescens sp. nov., an actonobacterium isolated from sandstone collected in sahara desert.</title>
        <authorList>
            <person name="Gtari M."/>
            <person name="Ghodhbane F."/>
        </authorList>
    </citation>
    <scope>NUCLEOTIDE SEQUENCE [LARGE SCALE GENOMIC DNA]</scope>
    <source>
        <strain evidence="7 8">BMG 8361</strain>
    </source>
</reference>
<evidence type="ECO:0000256" key="5">
    <source>
        <dbReference type="ARBA" id="ARBA00023033"/>
    </source>
</evidence>
<name>A0ABZ1B367_9ACTN</name>
<accession>A0ABZ1B367</accession>
<dbReference type="EMBL" id="CP141261">
    <property type="protein sequence ID" value="WRL65244.1"/>
    <property type="molecule type" value="Genomic_DNA"/>
</dbReference>
<dbReference type="InterPro" id="IPR036188">
    <property type="entry name" value="FAD/NAD-bd_sf"/>
</dbReference>